<dbReference type="RefSeq" id="WP_213755566.1">
    <property type="nucleotide sequence ID" value="NZ_JAHCQH010000016.1"/>
</dbReference>
<evidence type="ECO:0000313" key="2">
    <source>
        <dbReference type="Proteomes" id="UP001166585"/>
    </source>
</evidence>
<evidence type="ECO:0000313" key="1">
    <source>
        <dbReference type="EMBL" id="MBS9477721.1"/>
    </source>
</evidence>
<comment type="caution">
    <text evidence="1">The sequence shown here is derived from an EMBL/GenBank/DDBJ whole genome shotgun (WGS) entry which is preliminary data.</text>
</comment>
<organism evidence="1 2">
    <name type="scientific">Ancylobacter radicis</name>
    <dbReference type="NCBI Taxonomy" id="2836179"/>
    <lineage>
        <taxon>Bacteria</taxon>
        <taxon>Pseudomonadati</taxon>
        <taxon>Pseudomonadota</taxon>
        <taxon>Alphaproteobacteria</taxon>
        <taxon>Hyphomicrobiales</taxon>
        <taxon>Xanthobacteraceae</taxon>
        <taxon>Ancylobacter</taxon>
    </lineage>
</organism>
<protein>
    <submittedName>
        <fullName evidence="1">Uncharacterized protein</fullName>
    </submittedName>
</protein>
<proteinExistence type="predicted"/>
<dbReference type="EMBL" id="JAHCQH010000016">
    <property type="protein sequence ID" value="MBS9477721.1"/>
    <property type="molecule type" value="Genomic_DNA"/>
</dbReference>
<sequence length="90" mass="10110">MIAPLMIAERLEARALAANAVRAAFYERFGEHPSAEDRLWQIDPIARLDFVGDVELKLGVAFRDEDVEFLETPSDLIERGAEILIRGGVR</sequence>
<accession>A0ABS5RA07</accession>
<dbReference type="Proteomes" id="UP001166585">
    <property type="component" value="Unassembled WGS sequence"/>
</dbReference>
<reference evidence="1" key="1">
    <citation type="submission" date="2021-05" db="EMBL/GenBank/DDBJ databases">
        <authorList>
            <person name="Sun Q."/>
            <person name="Inoue M."/>
        </authorList>
    </citation>
    <scope>NUCLEOTIDE SEQUENCE</scope>
    <source>
        <strain evidence="1">VKM B-3255</strain>
    </source>
</reference>
<gene>
    <name evidence="1" type="ORF">KIP89_11430</name>
</gene>
<keyword evidence="2" id="KW-1185">Reference proteome</keyword>
<name>A0ABS5RA07_9HYPH</name>